<feature type="compositionally biased region" description="Basic and acidic residues" evidence="1">
    <location>
        <begin position="277"/>
        <end position="302"/>
    </location>
</feature>
<evidence type="ECO:0000256" key="1">
    <source>
        <dbReference type="SAM" id="MobiDB-lite"/>
    </source>
</evidence>
<organism evidence="2">
    <name type="scientific">Octopus bimaculoides</name>
    <name type="common">California two-spotted octopus</name>
    <dbReference type="NCBI Taxonomy" id="37653"/>
    <lineage>
        <taxon>Eukaryota</taxon>
        <taxon>Metazoa</taxon>
        <taxon>Spiralia</taxon>
        <taxon>Lophotrochozoa</taxon>
        <taxon>Mollusca</taxon>
        <taxon>Cephalopoda</taxon>
        <taxon>Coleoidea</taxon>
        <taxon>Octopodiformes</taxon>
        <taxon>Octopoda</taxon>
        <taxon>Incirrata</taxon>
        <taxon>Octopodidae</taxon>
        <taxon>Octopus</taxon>
    </lineage>
</organism>
<reference evidence="2" key="1">
    <citation type="submission" date="2015-07" db="EMBL/GenBank/DDBJ databases">
        <title>MeaNS - Measles Nucleotide Surveillance Program.</title>
        <authorList>
            <person name="Tran T."/>
            <person name="Druce J."/>
        </authorList>
    </citation>
    <scope>NUCLEOTIDE SEQUENCE</scope>
    <source>
        <strain evidence="2">UCB-OBI-ISO-001</strain>
        <tissue evidence="2">Gonad</tissue>
    </source>
</reference>
<feature type="region of interest" description="Disordered" evidence="1">
    <location>
        <begin position="72"/>
        <end position="151"/>
    </location>
</feature>
<protein>
    <submittedName>
        <fullName evidence="2">Uncharacterized protein</fullName>
    </submittedName>
</protein>
<dbReference type="EMBL" id="KQ417656">
    <property type="protein sequence ID" value="KOF90886.1"/>
    <property type="molecule type" value="Genomic_DNA"/>
</dbReference>
<sequence>PVREAVTPRHLAAIGRKSTLGNGGKLTQKGKVKIDLRKIAEELPDESRLRIVVEGRPTVYFLCGVRGHMKARCPQKQEKEVEQEKQEEEAEQRAEVQMQNSTEKEKRKYRGESMRTTRDTKGANYGGGKKCAENKGREKRDSNNKECSGCHRGSPELGPWCGPSIRMWLFVTFEDVEWIPWQVEIAGGDSLEAVVEGHRPDCCECGAVERDQEVEIGLQIEGKKDGDGKSDAKCVRDTEEGKRKEDRTKAAKWSDGFVSLKKKKAKSREHSQGPAAETERMPPKCREPPKLEHTHTVETEPRAKEFKHKTFLVYYENIQVKGICKSKAAQR</sequence>
<feature type="compositionally biased region" description="Basic and acidic residues" evidence="1">
    <location>
        <begin position="130"/>
        <end position="144"/>
    </location>
</feature>
<gene>
    <name evidence="2" type="ORF">OCBIM_22010211mg</name>
</gene>
<evidence type="ECO:0000313" key="2">
    <source>
        <dbReference type="EMBL" id="KOF90886.1"/>
    </source>
</evidence>
<accession>A0A0L8HNQ5</accession>
<dbReference type="AlphaFoldDB" id="A0A0L8HNQ5"/>
<feature type="compositionally biased region" description="Basic and acidic residues" evidence="1">
    <location>
        <begin position="102"/>
        <end position="121"/>
    </location>
</feature>
<feature type="compositionally biased region" description="Basic and acidic residues" evidence="1">
    <location>
        <begin position="75"/>
        <end position="84"/>
    </location>
</feature>
<proteinExistence type="predicted"/>
<feature type="compositionally biased region" description="Basic and acidic residues" evidence="1">
    <location>
        <begin position="222"/>
        <end position="249"/>
    </location>
</feature>
<feature type="non-terminal residue" evidence="2">
    <location>
        <position position="1"/>
    </location>
</feature>
<name>A0A0L8HNQ5_OCTBM</name>
<feature type="region of interest" description="Disordered" evidence="1">
    <location>
        <begin position="222"/>
        <end position="302"/>
    </location>
</feature>